<dbReference type="Proteomes" id="UP000192927">
    <property type="component" value="Unassembled WGS sequence"/>
</dbReference>
<accession>A0A1W5D150</accession>
<feature type="region of interest" description="Disordered" evidence="1">
    <location>
        <begin position="128"/>
        <end position="151"/>
    </location>
</feature>
<evidence type="ECO:0000313" key="2">
    <source>
        <dbReference type="EMBL" id="SLM36864.1"/>
    </source>
</evidence>
<dbReference type="EMBL" id="FWEW01001370">
    <property type="protein sequence ID" value="SLM36864.1"/>
    <property type="molecule type" value="Genomic_DNA"/>
</dbReference>
<dbReference type="AlphaFoldDB" id="A0A1W5D150"/>
<keyword evidence="3" id="KW-1185">Reference proteome</keyword>
<proteinExistence type="predicted"/>
<evidence type="ECO:0000256" key="1">
    <source>
        <dbReference type="SAM" id="MobiDB-lite"/>
    </source>
</evidence>
<reference evidence="3" key="1">
    <citation type="submission" date="2017-03" db="EMBL/GenBank/DDBJ databases">
        <authorList>
            <person name="Sharma R."/>
            <person name="Thines M."/>
        </authorList>
    </citation>
    <scope>NUCLEOTIDE SEQUENCE [LARGE SCALE GENOMIC DNA]</scope>
</reference>
<organism evidence="2 3">
    <name type="scientific">Lasallia pustulata</name>
    <dbReference type="NCBI Taxonomy" id="136370"/>
    <lineage>
        <taxon>Eukaryota</taxon>
        <taxon>Fungi</taxon>
        <taxon>Dikarya</taxon>
        <taxon>Ascomycota</taxon>
        <taxon>Pezizomycotina</taxon>
        <taxon>Lecanoromycetes</taxon>
        <taxon>OSLEUM clade</taxon>
        <taxon>Umbilicariomycetidae</taxon>
        <taxon>Umbilicariales</taxon>
        <taxon>Umbilicariaceae</taxon>
        <taxon>Lasallia</taxon>
    </lineage>
</organism>
<feature type="compositionally biased region" description="Polar residues" evidence="1">
    <location>
        <begin position="133"/>
        <end position="144"/>
    </location>
</feature>
<name>A0A1W5D150_9LECA</name>
<protein>
    <submittedName>
        <fullName evidence="2">Uncharacterized protein</fullName>
    </submittedName>
</protein>
<sequence>MDSDERVGRSKHLARLALIFYRRGASWKDFARFLDALFSENGWSWKRGWPGHELKCRHNPGGKHHDVIQGTPAGDLGDSMFSPEHYKRPCLGWGKGDDNKSPGIVVDDLLNQARRWLSSNGKGVIVRSRMTRSRSQSPAFSSEGSWPEGFDDQQMVIRATSKCHPSQGGDPST</sequence>
<evidence type="ECO:0000313" key="3">
    <source>
        <dbReference type="Proteomes" id="UP000192927"/>
    </source>
</evidence>